<dbReference type="OrthoDB" id="9809760at2"/>
<organism evidence="4 5">
    <name type="scientific">Thermobifida cellulosilytica TB100</name>
    <dbReference type="NCBI Taxonomy" id="665004"/>
    <lineage>
        <taxon>Bacteria</taxon>
        <taxon>Bacillati</taxon>
        <taxon>Actinomycetota</taxon>
        <taxon>Actinomycetes</taxon>
        <taxon>Streptosporangiales</taxon>
        <taxon>Nocardiopsidaceae</taxon>
        <taxon>Thermobifida</taxon>
    </lineage>
</organism>
<protein>
    <submittedName>
        <fullName evidence="4">Heat-shock protein Hsp20</fullName>
    </submittedName>
</protein>
<comment type="caution">
    <text evidence="4">The sequence shown here is derived from an EMBL/GenBank/DDBJ whole genome shotgun (WGS) entry which is preliminary data.</text>
</comment>
<accession>A0A147KIR0</accession>
<feature type="domain" description="SHSP" evidence="3">
    <location>
        <begin position="41"/>
        <end position="152"/>
    </location>
</feature>
<evidence type="ECO:0000313" key="4">
    <source>
        <dbReference type="EMBL" id="KUP97170.1"/>
    </source>
</evidence>
<dbReference type="Proteomes" id="UP000074382">
    <property type="component" value="Unassembled WGS sequence"/>
</dbReference>
<sequence>MALPVTRRERLIPAQWGAFPEFEELYDRMGRLLETAFGEPAAASSLWTPLADVSEDDDSFIVEAEVPGMTKDAIDIQVSGNELIISGHAEQEEKEGVRAHRRTRRYGRFEYRTRLPGEINAEGVQARLDKGVLTVIAPKSTKAKPRHVAIES</sequence>
<dbReference type="EMBL" id="LGEM01000036">
    <property type="protein sequence ID" value="KUP97170.1"/>
    <property type="molecule type" value="Genomic_DNA"/>
</dbReference>
<dbReference type="PANTHER" id="PTHR11527">
    <property type="entry name" value="HEAT-SHOCK PROTEIN 20 FAMILY MEMBER"/>
    <property type="match status" value="1"/>
</dbReference>
<name>A0A147KIR0_THECS</name>
<evidence type="ECO:0000256" key="1">
    <source>
        <dbReference type="PROSITE-ProRule" id="PRU00285"/>
    </source>
</evidence>
<dbReference type="AlphaFoldDB" id="A0A147KIR0"/>
<dbReference type="InterPro" id="IPR002068">
    <property type="entry name" value="A-crystallin/Hsp20_dom"/>
</dbReference>
<dbReference type="STRING" id="665004.AC529_08290"/>
<reference evidence="5" key="1">
    <citation type="journal article" date="2017" name="Acta Aliment.">
        <title>Plant polysaccharide degrading enzyme system of Thermpbifida cellulosilytica TB100 revealed by de novo genome project data.</title>
        <authorList>
            <person name="Toth A."/>
            <person name="Baka E."/>
            <person name="Luzics S."/>
            <person name="Bata-Vidacs I."/>
            <person name="Nagy I."/>
            <person name="Balint B."/>
            <person name="Herceg R."/>
            <person name="Olasz F."/>
            <person name="Wilk T."/>
            <person name="Nagy T."/>
            <person name="Kriszt B."/>
            <person name="Nagy I."/>
            <person name="Kukolya J."/>
        </authorList>
    </citation>
    <scope>NUCLEOTIDE SEQUENCE [LARGE SCALE GENOMIC DNA]</scope>
    <source>
        <strain evidence="5">TB100</strain>
    </source>
</reference>
<dbReference type="Gene3D" id="2.60.40.790">
    <property type="match status" value="1"/>
</dbReference>
<keyword evidence="5" id="KW-1185">Reference proteome</keyword>
<proteinExistence type="inferred from homology"/>
<dbReference type="RefSeq" id="WP_068755980.1">
    <property type="nucleotide sequence ID" value="NZ_KQ950181.1"/>
</dbReference>
<dbReference type="SUPFAM" id="SSF49764">
    <property type="entry name" value="HSP20-like chaperones"/>
    <property type="match status" value="1"/>
</dbReference>
<dbReference type="PROSITE" id="PS01031">
    <property type="entry name" value="SHSP"/>
    <property type="match status" value="1"/>
</dbReference>
<comment type="similarity">
    <text evidence="1 2">Belongs to the small heat shock protein (HSP20) family.</text>
</comment>
<evidence type="ECO:0000256" key="2">
    <source>
        <dbReference type="RuleBase" id="RU003616"/>
    </source>
</evidence>
<dbReference type="InterPro" id="IPR031107">
    <property type="entry name" value="Small_HSP"/>
</dbReference>
<dbReference type="CDD" id="cd06464">
    <property type="entry name" value="ACD_sHsps-like"/>
    <property type="match status" value="1"/>
</dbReference>
<evidence type="ECO:0000259" key="3">
    <source>
        <dbReference type="PROSITE" id="PS01031"/>
    </source>
</evidence>
<evidence type="ECO:0000313" key="5">
    <source>
        <dbReference type="Proteomes" id="UP000074382"/>
    </source>
</evidence>
<dbReference type="PATRIC" id="fig|665004.4.peg.2076"/>
<gene>
    <name evidence="4" type="ORF">AC529_08290</name>
</gene>
<dbReference type="InterPro" id="IPR008978">
    <property type="entry name" value="HSP20-like_chaperone"/>
</dbReference>
<dbReference type="Pfam" id="PF00011">
    <property type="entry name" value="HSP20"/>
    <property type="match status" value="1"/>
</dbReference>